<name>A0A561WEG6_9ACTN</name>
<dbReference type="AlphaFoldDB" id="A0A561WEG6"/>
<keyword evidence="1" id="KW-0812">Transmembrane</keyword>
<protein>
    <recommendedName>
        <fullName evidence="5">LPXTG-motif cell wall-anchored protein</fullName>
    </recommendedName>
</protein>
<evidence type="ECO:0000313" key="3">
    <source>
        <dbReference type="EMBL" id="TWG22257.1"/>
    </source>
</evidence>
<dbReference type="Proteomes" id="UP000319927">
    <property type="component" value="Unassembled WGS sequence"/>
</dbReference>
<feature type="chain" id="PRO_5022006521" description="LPXTG-motif cell wall-anchored protein" evidence="2">
    <location>
        <begin position="32"/>
        <end position="397"/>
    </location>
</feature>
<evidence type="ECO:0008006" key="5">
    <source>
        <dbReference type="Google" id="ProtNLM"/>
    </source>
</evidence>
<sequence>MIFRNRPLARLGAAALLASGAFTVLGTPAYADNPATDLSLDVAGTRVAAGTPGKVGFVKLSNKGENTPTEVVLAVDVSKLDPAKVDVVPLLEQCEEATVDGRRTWLCALTKQEIPTPGATVELPALAFKDTDAVTGEYSAPITFQIQSENDTDAANNSRTTQVEFTTESGVDLLVLAPDVRTQVFWRANGEPDVKKPTLNPGDETTVFALILNQGDMIADGVDLKMSLPKGVTFSQDLKECEYTADRRTADCRSGLTRLNPGDDLYGVFPVKVAADVDAPVSLTGGAVEVSSRGALPATERSLANTPSELASFLTTTAPAGLAKDVDPSDNSDNFAVIVAAPADGEGGGGGLPVTGPQAGLIGGVGAAVLAAGGALFVLARRRRVVLVTPGDEKPTA</sequence>
<proteinExistence type="predicted"/>
<reference evidence="3 4" key="1">
    <citation type="submission" date="2019-06" db="EMBL/GenBank/DDBJ databases">
        <title>Sequencing the genomes of 1000 actinobacteria strains.</title>
        <authorList>
            <person name="Klenk H.-P."/>
        </authorList>
    </citation>
    <scope>NUCLEOTIDE SEQUENCE [LARGE SCALE GENOMIC DNA]</scope>
    <source>
        <strain evidence="3 4">DSM 102131</strain>
    </source>
</reference>
<keyword evidence="4" id="KW-1185">Reference proteome</keyword>
<comment type="caution">
    <text evidence="3">The sequence shown here is derived from an EMBL/GenBank/DDBJ whole genome shotgun (WGS) entry which is preliminary data.</text>
</comment>
<feature type="transmembrane region" description="Helical" evidence="1">
    <location>
        <begin position="361"/>
        <end position="380"/>
    </location>
</feature>
<evidence type="ECO:0000256" key="1">
    <source>
        <dbReference type="SAM" id="Phobius"/>
    </source>
</evidence>
<keyword evidence="1" id="KW-1133">Transmembrane helix</keyword>
<dbReference type="EMBL" id="VIXA01000002">
    <property type="protein sequence ID" value="TWG22257.1"/>
    <property type="molecule type" value="Genomic_DNA"/>
</dbReference>
<organism evidence="3 4">
    <name type="scientific">Micromonospora palomenae</name>
    <dbReference type="NCBI Taxonomy" id="1461247"/>
    <lineage>
        <taxon>Bacteria</taxon>
        <taxon>Bacillati</taxon>
        <taxon>Actinomycetota</taxon>
        <taxon>Actinomycetes</taxon>
        <taxon>Micromonosporales</taxon>
        <taxon>Micromonosporaceae</taxon>
        <taxon>Micromonospora</taxon>
    </lineage>
</organism>
<keyword evidence="2" id="KW-0732">Signal</keyword>
<evidence type="ECO:0000256" key="2">
    <source>
        <dbReference type="SAM" id="SignalP"/>
    </source>
</evidence>
<feature type="signal peptide" evidence="2">
    <location>
        <begin position="1"/>
        <end position="31"/>
    </location>
</feature>
<dbReference type="OrthoDB" id="3405264at2"/>
<gene>
    <name evidence="3" type="ORF">FHX75_12779</name>
</gene>
<keyword evidence="1" id="KW-0472">Membrane</keyword>
<accession>A0A561WEG6</accession>
<dbReference type="RefSeq" id="WP_154940371.1">
    <property type="nucleotide sequence ID" value="NZ_VIXA01000002.1"/>
</dbReference>
<evidence type="ECO:0000313" key="4">
    <source>
        <dbReference type="Proteomes" id="UP000319927"/>
    </source>
</evidence>